<dbReference type="AlphaFoldDB" id="A0A5S5CG78"/>
<dbReference type="InterPro" id="IPR006439">
    <property type="entry name" value="HAD-SF_hydro_IA"/>
</dbReference>
<dbReference type="SFLD" id="SFLDS00003">
    <property type="entry name" value="Haloacid_Dehalogenase"/>
    <property type="match status" value="1"/>
</dbReference>
<keyword evidence="2" id="KW-1185">Reference proteome</keyword>
<dbReference type="PANTHER" id="PTHR18901">
    <property type="entry name" value="2-DEOXYGLUCOSE-6-PHOSPHATE PHOSPHATASE 2"/>
    <property type="match status" value="1"/>
</dbReference>
<dbReference type="InterPro" id="IPR023198">
    <property type="entry name" value="PGP-like_dom2"/>
</dbReference>
<name>A0A5S5CG78_9BACL</name>
<evidence type="ECO:0000313" key="2">
    <source>
        <dbReference type="Proteomes" id="UP000323257"/>
    </source>
</evidence>
<evidence type="ECO:0000313" key="1">
    <source>
        <dbReference type="EMBL" id="TYP77522.1"/>
    </source>
</evidence>
<comment type="caution">
    <text evidence="1">The sequence shown here is derived from an EMBL/GenBank/DDBJ whole genome shotgun (WGS) entry which is preliminary data.</text>
</comment>
<gene>
    <name evidence="1" type="ORF">BCM02_10282</name>
</gene>
<dbReference type="PANTHER" id="PTHR18901:SF38">
    <property type="entry name" value="PSEUDOURIDINE-5'-PHOSPHATASE"/>
    <property type="match status" value="1"/>
</dbReference>
<reference evidence="1 2" key="1">
    <citation type="submission" date="2019-07" db="EMBL/GenBank/DDBJ databases">
        <title>Genomic Encyclopedia of Type Strains, Phase III (KMG-III): the genomes of soil and plant-associated and newly described type strains.</title>
        <authorList>
            <person name="Whitman W."/>
        </authorList>
    </citation>
    <scope>NUCLEOTIDE SEQUENCE [LARGE SCALE GENOMIC DNA]</scope>
    <source>
        <strain evidence="1 2">BL24</strain>
    </source>
</reference>
<dbReference type="Proteomes" id="UP000323257">
    <property type="component" value="Unassembled WGS sequence"/>
</dbReference>
<accession>A0A5S5CG78</accession>
<dbReference type="Gene3D" id="1.10.150.240">
    <property type="entry name" value="Putative phosphatase, domain 2"/>
    <property type="match status" value="1"/>
</dbReference>
<dbReference type="GO" id="GO:0016787">
    <property type="term" value="F:hydrolase activity"/>
    <property type="evidence" value="ECO:0007669"/>
    <property type="project" value="UniProtKB-KW"/>
</dbReference>
<dbReference type="InterPro" id="IPR023214">
    <property type="entry name" value="HAD_sf"/>
</dbReference>
<dbReference type="Pfam" id="PF13419">
    <property type="entry name" value="HAD_2"/>
    <property type="match status" value="1"/>
</dbReference>
<protein>
    <submittedName>
        <fullName evidence="1">HAD superfamily hydrolase (TIGR01509 family)</fullName>
    </submittedName>
</protein>
<dbReference type="RefSeq" id="WP_187434041.1">
    <property type="nucleotide sequence ID" value="NZ_VNHS01000002.1"/>
</dbReference>
<dbReference type="SUPFAM" id="SSF56784">
    <property type="entry name" value="HAD-like"/>
    <property type="match status" value="1"/>
</dbReference>
<organism evidence="1 2">
    <name type="scientific">Paenibacillus methanolicus</name>
    <dbReference type="NCBI Taxonomy" id="582686"/>
    <lineage>
        <taxon>Bacteria</taxon>
        <taxon>Bacillati</taxon>
        <taxon>Bacillota</taxon>
        <taxon>Bacilli</taxon>
        <taxon>Bacillales</taxon>
        <taxon>Paenibacillaceae</taxon>
        <taxon>Paenibacillus</taxon>
    </lineage>
</organism>
<keyword evidence="1" id="KW-0378">Hydrolase</keyword>
<dbReference type="InterPro" id="IPR041492">
    <property type="entry name" value="HAD_2"/>
</dbReference>
<dbReference type="NCBIfam" id="TIGR01509">
    <property type="entry name" value="HAD-SF-IA-v3"/>
    <property type="match status" value="1"/>
</dbReference>
<sequence length="221" mass="25134">MIKAVVFDFDGLILDTETCEIESYRQLYAVHGVAFPEEVYLRRIGGRDSFDPYEDMRSRAAHLHLEHAALKDMRRGLFEERFRSEQAREGVAEYLEEAERLGLRIGLASSSTQDWVVPLLARLGLRERFECVRTFDYAKRAKPDPELYQLVLAEFGVRPEEAVAFEDSPNGSLAAVRAGMHCVIVPNPTTAGMEFPSGIRRRLASMADIPLDRLIREIESE</sequence>
<dbReference type="Gene3D" id="3.40.50.1000">
    <property type="entry name" value="HAD superfamily/HAD-like"/>
    <property type="match status" value="1"/>
</dbReference>
<dbReference type="SFLD" id="SFLDG01129">
    <property type="entry name" value="C1.5:_HAD__Beta-PGM__Phosphata"/>
    <property type="match status" value="1"/>
</dbReference>
<proteinExistence type="predicted"/>
<dbReference type="InterPro" id="IPR036412">
    <property type="entry name" value="HAD-like_sf"/>
</dbReference>
<dbReference type="EMBL" id="VNHS01000002">
    <property type="protein sequence ID" value="TYP77522.1"/>
    <property type="molecule type" value="Genomic_DNA"/>
</dbReference>